<evidence type="ECO:0000256" key="2">
    <source>
        <dbReference type="ARBA" id="ARBA00022679"/>
    </source>
</evidence>
<keyword evidence="2" id="KW-0808">Transferase</keyword>
<evidence type="ECO:0000256" key="1">
    <source>
        <dbReference type="ARBA" id="ARBA00010982"/>
    </source>
</evidence>
<dbReference type="STRING" id="48709.A0A1D2M805"/>
<keyword evidence="3" id="KW-0012">Acyltransferase</keyword>
<dbReference type="GO" id="GO:0005739">
    <property type="term" value="C:mitochondrion"/>
    <property type="evidence" value="ECO:0007669"/>
    <property type="project" value="TreeGrafter"/>
</dbReference>
<comment type="similarity">
    <text evidence="1">Belongs to the thiolase-like superfamily. Thiolase family.</text>
</comment>
<dbReference type="Gene3D" id="3.40.47.10">
    <property type="match status" value="1"/>
</dbReference>
<name>A0A1D2M805_ORCCI</name>
<dbReference type="InterPro" id="IPR020615">
    <property type="entry name" value="Thiolase_acyl_enz_int_AS"/>
</dbReference>
<dbReference type="GO" id="GO:0003985">
    <property type="term" value="F:acetyl-CoA C-acetyltransferase activity"/>
    <property type="evidence" value="ECO:0007669"/>
    <property type="project" value="TreeGrafter"/>
</dbReference>
<dbReference type="GO" id="GO:0006635">
    <property type="term" value="P:fatty acid beta-oxidation"/>
    <property type="evidence" value="ECO:0007669"/>
    <property type="project" value="TreeGrafter"/>
</dbReference>
<evidence type="ECO:0000259" key="5">
    <source>
        <dbReference type="Pfam" id="PF00108"/>
    </source>
</evidence>
<feature type="domain" description="Thiolase N-terminal" evidence="5">
    <location>
        <begin position="64"/>
        <end position="247"/>
    </location>
</feature>
<dbReference type="InterPro" id="IPR020616">
    <property type="entry name" value="Thiolase_N"/>
</dbReference>
<dbReference type="Pfam" id="PF00108">
    <property type="entry name" value="Thiolase_N"/>
    <property type="match status" value="2"/>
</dbReference>
<feature type="domain" description="Thiolase N-terminal" evidence="5">
    <location>
        <begin position="8"/>
        <end position="62"/>
    </location>
</feature>
<dbReference type="CDD" id="cd00751">
    <property type="entry name" value="thiolase"/>
    <property type="match status" value="1"/>
</dbReference>
<dbReference type="EMBL" id="LJIJ01002896">
    <property type="protein sequence ID" value="ODM89113.1"/>
    <property type="molecule type" value="Genomic_DNA"/>
</dbReference>
<dbReference type="SUPFAM" id="SSF53901">
    <property type="entry name" value="Thiolase-like"/>
    <property type="match status" value="1"/>
</dbReference>
<dbReference type="InterPro" id="IPR016039">
    <property type="entry name" value="Thiolase-like"/>
</dbReference>
<evidence type="ECO:0000313" key="6">
    <source>
        <dbReference type="EMBL" id="ODM89113.1"/>
    </source>
</evidence>
<dbReference type="PANTHER" id="PTHR18919:SF107">
    <property type="entry name" value="ACETYL-COA ACETYLTRANSFERASE, CYTOSOLIC"/>
    <property type="match status" value="1"/>
</dbReference>
<proteinExistence type="inferred from homology"/>
<sequence length="296" mass="31178">MASAARGVFIVAAKRTPFGAFGGKLAEKTCVDLQEVAAKAALAAGNVDPSIVDSAVIGNVISIVPALTVNRLCGSGFQSVVNAAQEILVGDSNVVLTGGTDNMSQAPFMARNIRFGTRLGADYKLEDSLWTSLTDFHCKTPMGVTAENLGRKIRNNERRGRGLRLASQQNWAAANQEGRFKAEISPVMLKIKGKEVQFDTDEHPRPQTTKESLAKLPSVFKKTGTVTAGTASGISDGAGAVIVASEDAIKQHGLKPLARLVSYGVAGVEPTIMGSAQFPRSSGRFKLEESPSTTST</sequence>
<comment type="caution">
    <text evidence="6">The sequence shown here is derived from an EMBL/GenBank/DDBJ whole genome shotgun (WGS) entry which is preliminary data.</text>
</comment>
<accession>A0A1D2M805</accession>
<dbReference type="PROSITE" id="PS00098">
    <property type="entry name" value="THIOLASE_1"/>
    <property type="match status" value="1"/>
</dbReference>
<organism evidence="6 7">
    <name type="scientific">Orchesella cincta</name>
    <name type="common">Springtail</name>
    <name type="synonym">Podura cincta</name>
    <dbReference type="NCBI Taxonomy" id="48709"/>
    <lineage>
        <taxon>Eukaryota</taxon>
        <taxon>Metazoa</taxon>
        <taxon>Ecdysozoa</taxon>
        <taxon>Arthropoda</taxon>
        <taxon>Hexapoda</taxon>
        <taxon>Collembola</taxon>
        <taxon>Entomobryomorpha</taxon>
        <taxon>Entomobryoidea</taxon>
        <taxon>Orchesellidae</taxon>
        <taxon>Orchesellinae</taxon>
        <taxon>Orchesella</taxon>
    </lineage>
</organism>
<dbReference type="PANTHER" id="PTHR18919">
    <property type="entry name" value="ACETYL-COA C-ACYLTRANSFERASE"/>
    <property type="match status" value="1"/>
</dbReference>
<keyword evidence="7" id="KW-1185">Reference proteome</keyword>
<dbReference type="OMA" id="MSRVPMW"/>
<gene>
    <name evidence="6" type="ORF">Ocin01_17568</name>
</gene>
<dbReference type="InterPro" id="IPR002155">
    <property type="entry name" value="Thiolase"/>
</dbReference>
<evidence type="ECO:0000256" key="4">
    <source>
        <dbReference type="SAM" id="MobiDB-lite"/>
    </source>
</evidence>
<protein>
    <submittedName>
        <fullName evidence="6">3-ketoacyl-CoA thiolase, mitochondrial</fullName>
    </submittedName>
</protein>
<reference evidence="6 7" key="1">
    <citation type="journal article" date="2016" name="Genome Biol. Evol.">
        <title>Gene Family Evolution Reflects Adaptation to Soil Environmental Stressors in the Genome of the Collembolan Orchesella cincta.</title>
        <authorList>
            <person name="Faddeeva-Vakhrusheva A."/>
            <person name="Derks M.F."/>
            <person name="Anvar S.Y."/>
            <person name="Agamennone V."/>
            <person name="Suring W."/>
            <person name="Smit S."/>
            <person name="van Straalen N.M."/>
            <person name="Roelofs D."/>
        </authorList>
    </citation>
    <scope>NUCLEOTIDE SEQUENCE [LARGE SCALE GENOMIC DNA]</scope>
    <source>
        <tissue evidence="6">Mixed pool</tissue>
    </source>
</reference>
<dbReference type="OrthoDB" id="5404651at2759"/>
<feature type="region of interest" description="Disordered" evidence="4">
    <location>
        <begin position="277"/>
        <end position="296"/>
    </location>
</feature>
<dbReference type="AlphaFoldDB" id="A0A1D2M805"/>
<dbReference type="Proteomes" id="UP000094527">
    <property type="component" value="Unassembled WGS sequence"/>
</dbReference>
<evidence type="ECO:0000256" key="3">
    <source>
        <dbReference type="ARBA" id="ARBA00023315"/>
    </source>
</evidence>
<evidence type="ECO:0000313" key="7">
    <source>
        <dbReference type="Proteomes" id="UP000094527"/>
    </source>
</evidence>